<organism evidence="1">
    <name type="scientific">Culex pipiens</name>
    <name type="common">House mosquito</name>
    <dbReference type="NCBI Taxonomy" id="7175"/>
    <lineage>
        <taxon>Eukaryota</taxon>
        <taxon>Metazoa</taxon>
        <taxon>Ecdysozoa</taxon>
        <taxon>Arthropoda</taxon>
        <taxon>Hexapoda</taxon>
        <taxon>Insecta</taxon>
        <taxon>Pterygota</taxon>
        <taxon>Neoptera</taxon>
        <taxon>Endopterygota</taxon>
        <taxon>Diptera</taxon>
        <taxon>Nematocera</taxon>
        <taxon>Culicoidea</taxon>
        <taxon>Culicidae</taxon>
        <taxon>Culicinae</taxon>
        <taxon>Culicini</taxon>
        <taxon>Culex</taxon>
        <taxon>Culex</taxon>
    </lineage>
</organism>
<dbReference type="EMBL" id="HBUE01009012">
    <property type="protein sequence ID" value="CAG6447395.1"/>
    <property type="molecule type" value="Transcribed_RNA"/>
</dbReference>
<reference evidence="1" key="1">
    <citation type="submission" date="2021-05" db="EMBL/GenBank/DDBJ databases">
        <authorList>
            <person name="Alioto T."/>
            <person name="Alioto T."/>
            <person name="Gomez Garrido J."/>
        </authorList>
    </citation>
    <scope>NUCLEOTIDE SEQUENCE</scope>
</reference>
<proteinExistence type="predicted"/>
<protein>
    <submittedName>
        <fullName evidence="1">(northern house mosquito) hypothetical protein</fullName>
    </submittedName>
</protein>
<dbReference type="AlphaFoldDB" id="A0A8D7ZZZ8"/>
<name>A0A8D7ZZZ8_CULPI</name>
<evidence type="ECO:0000313" key="1">
    <source>
        <dbReference type="EMBL" id="CAG6447395.1"/>
    </source>
</evidence>
<accession>A0A8D7ZZZ8</accession>
<sequence length="171" mass="19680">MVSVNSAGGRSQVEIERIVRVHWLPTFVFQVFESWLPLPMFSQLFKDRGLFQHSQISTKFNFPLAAPTFSTFWLKLKFSQLSWCSCGCVCVCSSGVEEGCCQSNRLNRFRDSNQKKRHKSPRRSCFSGKIRLNSRCHSTGGLLLGKCRRVFRAAAVERPLEMLRFMGRPQH</sequence>